<keyword evidence="1" id="KW-1185">Reference proteome</keyword>
<evidence type="ECO:0000313" key="1">
    <source>
        <dbReference type="Proteomes" id="UP000887565"/>
    </source>
</evidence>
<protein>
    <submittedName>
        <fullName evidence="2">Uncharacterized protein</fullName>
    </submittedName>
</protein>
<dbReference type="AlphaFoldDB" id="A0A915HJV7"/>
<dbReference type="Proteomes" id="UP000887565">
    <property type="component" value="Unplaced"/>
</dbReference>
<reference evidence="2" key="1">
    <citation type="submission" date="2022-11" db="UniProtKB">
        <authorList>
            <consortium name="WormBaseParasite"/>
        </authorList>
    </citation>
    <scope>IDENTIFICATION</scope>
</reference>
<name>A0A915HJV7_ROMCU</name>
<accession>A0A915HJV7</accession>
<organism evidence="1 2">
    <name type="scientific">Romanomermis culicivorax</name>
    <name type="common">Nematode worm</name>
    <dbReference type="NCBI Taxonomy" id="13658"/>
    <lineage>
        <taxon>Eukaryota</taxon>
        <taxon>Metazoa</taxon>
        <taxon>Ecdysozoa</taxon>
        <taxon>Nematoda</taxon>
        <taxon>Enoplea</taxon>
        <taxon>Dorylaimia</taxon>
        <taxon>Mermithida</taxon>
        <taxon>Mermithoidea</taxon>
        <taxon>Mermithidae</taxon>
        <taxon>Romanomermis</taxon>
    </lineage>
</organism>
<dbReference type="WBParaSite" id="nRc.2.0.1.t01934-RA">
    <property type="protein sequence ID" value="nRc.2.0.1.t01934-RA"/>
    <property type="gene ID" value="nRc.2.0.1.g01934"/>
</dbReference>
<proteinExistence type="predicted"/>
<evidence type="ECO:0000313" key="2">
    <source>
        <dbReference type="WBParaSite" id="nRc.2.0.1.t01934-RA"/>
    </source>
</evidence>
<sequence>MATIIMPNFLNMILGNEINSSIAQACRGYNLNELEKRFYIFEIAISQYNVMTQMRSGELLPQMWKKNSAAKHKELRCALVLDINAKD</sequence>